<evidence type="ECO:0000313" key="1">
    <source>
        <dbReference type="EMBL" id="SIT52173.1"/>
    </source>
</evidence>
<proteinExistence type="predicted"/>
<reference evidence="1" key="1">
    <citation type="submission" date="2016-12" db="EMBL/GenBank/DDBJ databases">
        <authorList>
            <person name="Moulin L."/>
        </authorList>
    </citation>
    <scope>NUCLEOTIDE SEQUENCE [LARGE SCALE GENOMIC DNA]</scope>
    <source>
        <strain evidence="1">STM 7183</strain>
    </source>
</reference>
<gene>
    <name evidence="1" type="ORF">BN2476_2120006</name>
</gene>
<dbReference type="EMBL" id="CYGY02000212">
    <property type="protein sequence ID" value="SIT52173.1"/>
    <property type="molecule type" value="Genomic_DNA"/>
</dbReference>
<accession>A0A1N7SXK1</accession>
<organism evidence="1 2">
    <name type="scientific">Paraburkholderia piptadeniae</name>
    <dbReference type="NCBI Taxonomy" id="1701573"/>
    <lineage>
        <taxon>Bacteria</taxon>
        <taxon>Pseudomonadati</taxon>
        <taxon>Pseudomonadota</taxon>
        <taxon>Betaproteobacteria</taxon>
        <taxon>Burkholderiales</taxon>
        <taxon>Burkholderiaceae</taxon>
        <taxon>Paraburkholderia</taxon>
    </lineage>
</organism>
<evidence type="ECO:0000313" key="2">
    <source>
        <dbReference type="Proteomes" id="UP000195569"/>
    </source>
</evidence>
<dbReference type="Proteomes" id="UP000195569">
    <property type="component" value="Unassembled WGS sequence"/>
</dbReference>
<comment type="caution">
    <text evidence="1">The sequence shown here is derived from an EMBL/GenBank/DDBJ whole genome shotgun (WGS) entry which is preliminary data.</text>
</comment>
<evidence type="ECO:0008006" key="3">
    <source>
        <dbReference type="Google" id="ProtNLM"/>
    </source>
</evidence>
<sequence length="49" mass="5895">MRPYYRFQFSPRDIEKLSFEQGVVVSYETIRRWCDTFGAGFAHQSRYAP</sequence>
<dbReference type="AlphaFoldDB" id="A0A1N7SXK1"/>
<name>A0A1N7SXK1_9BURK</name>
<protein>
    <recommendedName>
        <fullName evidence="3">Transposase</fullName>
    </recommendedName>
</protein>
<keyword evidence="2" id="KW-1185">Reference proteome</keyword>